<evidence type="ECO:0000313" key="15">
    <source>
        <dbReference type="EMBL" id="MCP1676843.1"/>
    </source>
</evidence>
<keyword evidence="8 11" id="KW-0472">Membrane</keyword>
<evidence type="ECO:0000256" key="12">
    <source>
        <dbReference type="RuleBase" id="RU003357"/>
    </source>
</evidence>
<dbReference type="PANTHER" id="PTHR30069:SF29">
    <property type="entry name" value="HEMOGLOBIN AND HEMOGLOBIN-HAPTOGLOBIN-BINDING PROTEIN 1-RELATED"/>
    <property type="match status" value="1"/>
</dbReference>
<evidence type="ECO:0000256" key="1">
    <source>
        <dbReference type="ARBA" id="ARBA00004571"/>
    </source>
</evidence>
<dbReference type="PROSITE" id="PS52016">
    <property type="entry name" value="TONB_DEPENDENT_REC_3"/>
    <property type="match status" value="1"/>
</dbReference>
<accession>A0AAE3G9B2</accession>
<evidence type="ECO:0000259" key="14">
    <source>
        <dbReference type="Pfam" id="PF07715"/>
    </source>
</evidence>
<evidence type="ECO:0000259" key="13">
    <source>
        <dbReference type="Pfam" id="PF00593"/>
    </source>
</evidence>
<comment type="subcellular location">
    <subcellularLocation>
        <location evidence="1 11">Cell outer membrane</location>
        <topology evidence="1 11">Multi-pass membrane protein</topology>
    </subcellularLocation>
</comment>
<dbReference type="InterPro" id="IPR039426">
    <property type="entry name" value="TonB-dep_rcpt-like"/>
</dbReference>
<feature type="domain" description="TonB-dependent receptor plug" evidence="14">
    <location>
        <begin position="46"/>
        <end position="153"/>
    </location>
</feature>
<evidence type="ECO:0000256" key="5">
    <source>
        <dbReference type="ARBA" id="ARBA00022692"/>
    </source>
</evidence>
<comment type="similarity">
    <text evidence="2">Belongs to the TonB-dependent receptor family. Hemoglobin/haptoglobin binding protein subfamily.</text>
</comment>
<dbReference type="Gene3D" id="2.40.170.20">
    <property type="entry name" value="TonB-dependent receptor, beta-barrel domain"/>
    <property type="match status" value="1"/>
</dbReference>
<evidence type="ECO:0000256" key="2">
    <source>
        <dbReference type="ARBA" id="ARBA00008143"/>
    </source>
</evidence>
<keyword evidence="6" id="KW-0732">Signal</keyword>
<dbReference type="InterPro" id="IPR037066">
    <property type="entry name" value="Plug_dom_sf"/>
</dbReference>
<evidence type="ECO:0000256" key="10">
    <source>
        <dbReference type="ARBA" id="ARBA00023237"/>
    </source>
</evidence>
<dbReference type="InterPro" id="IPR036942">
    <property type="entry name" value="Beta-barrel_TonB_sf"/>
</dbReference>
<dbReference type="AlphaFoldDB" id="A0AAE3G9B2"/>
<dbReference type="Gene3D" id="2.170.130.10">
    <property type="entry name" value="TonB-dependent receptor, plug domain"/>
    <property type="match status" value="1"/>
</dbReference>
<dbReference type="GO" id="GO:0044718">
    <property type="term" value="P:siderophore transmembrane transport"/>
    <property type="evidence" value="ECO:0007669"/>
    <property type="project" value="TreeGrafter"/>
</dbReference>
<dbReference type="Pfam" id="PF00593">
    <property type="entry name" value="TonB_dep_Rec_b-barrel"/>
    <property type="match status" value="1"/>
</dbReference>
<dbReference type="InterPro" id="IPR000531">
    <property type="entry name" value="Beta-barrel_TonB"/>
</dbReference>
<keyword evidence="9" id="KW-0675">Receptor</keyword>
<protein>
    <submittedName>
        <fullName evidence="15">Vitamin B12 transporter</fullName>
    </submittedName>
</protein>
<feature type="domain" description="TonB-dependent receptor-like beta-barrel" evidence="13">
    <location>
        <begin position="231"/>
        <end position="662"/>
    </location>
</feature>
<dbReference type="CDD" id="cd01347">
    <property type="entry name" value="ligand_gated_channel"/>
    <property type="match status" value="1"/>
</dbReference>
<keyword evidence="7 12" id="KW-0798">TonB box</keyword>
<gene>
    <name evidence="15" type="ORF">J2T57_004016</name>
</gene>
<dbReference type="SUPFAM" id="SSF56935">
    <property type="entry name" value="Porins"/>
    <property type="match status" value="1"/>
</dbReference>
<dbReference type="Proteomes" id="UP001205843">
    <property type="component" value="Unassembled WGS sequence"/>
</dbReference>
<proteinExistence type="inferred from homology"/>
<dbReference type="InterPro" id="IPR012910">
    <property type="entry name" value="Plug_dom"/>
</dbReference>
<keyword evidence="10 11" id="KW-0998">Cell outer membrane</keyword>
<dbReference type="EMBL" id="JALJXV010000011">
    <property type="protein sequence ID" value="MCP1676843.1"/>
    <property type="molecule type" value="Genomic_DNA"/>
</dbReference>
<keyword evidence="5 11" id="KW-0812">Transmembrane</keyword>
<evidence type="ECO:0000256" key="4">
    <source>
        <dbReference type="ARBA" id="ARBA00022452"/>
    </source>
</evidence>
<dbReference type="GO" id="GO:0015344">
    <property type="term" value="F:siderophore uptake transmembrane transporter activity"/>
    <property type="evidence" value="ECO:0007669"/>
    <property type="project" value="TreeGrafter"/>
</dbReference>
<evidence type="ECO:0000313" key="16">
    <source>
        <dbReference type="Proteomes" id="UP001205843"/>
    </source>
</evidence>
<evidence type="ECO:0000256" key="8">
    <source>
        <dbReference type="ARBA" id="ARBA00023136"/>
    </source>
</evidence>
<evidence type="ECO:0000256" key="7">
    <source>
        <dbReference type="ARBA" id="ARBA00023077"/>
    </source>
</evidence>
<keyword evidence="16" id="KW-1185">Reference proteome</keyword>
<organism evidence="15 16">
    <name type="scientific">Natronocella acetinitrilica</name>
    <dbReference type="NCBI Taxonomy" id="414046"/>
    <lineage>
        <taxon>Bacteria</taxon>
        <taxon>Pseudomonadati</taxon>
        <taxon>Pseudomonadota</taxon>
        <taxon>Gammaproteobacteria</taxon>
        <taxon>Chromatiales</taxon>
        <taxon>Ectothiorhodospiraceae</taxon>
        <taxon>Natronocella</taxon>
    </lineage>
</organism>
<evidence type="ECO:0000256" key="3">
    <source>
        <dbReference type="ARBA" id="ARBA00022448"/>
    </source>
</evidence>
<evidence type="ECO:0000256" key="6">
    <source>
        <dbReference type="ARBA" id="ARBA00022729"/>
    </source>
</evidence>
<keyword evidence="3 11" id="KW-0813">Transport</keyword>
<dbReference type="PANTHER" id="PTHR30069">
    <property type="entry name" value="TONB-DEPENDENT OUTER MEMBRANE RECEPTOR"/>
    <property type="match status" value="1"/>
</dbReference>
<comment type="caution">
    <text evidence="15">The sequence shown here is derived from an EMBL/GenBank/DDBJ whole genome shotgun (WGS) entry which is preliminary data.</text>
</comment>
<keyword evidence="4 11" id="KW-1134">Transmembrane beta strand</keyword>
<dbReference type="GO" id="GO:0009279">
    <property type="term" value="C:cell outer membrane"/>
    <property type="evidence" value="ECO:0007669"/>
    <property type="project" value="UniProtKB-SubCell"/>
</dbReference>
<name>A0AAE3G9B2_9GAMM</name>
<reference evidence="15" key="1">
    <citation type="submission" date="2022-03" db="EMBL/GenBank/DDBJ databases">
        <title>Genomic Encyclopedia of Type Strains, Phase III (KMG-III): the genomes of soil and plant-associated and newly described type strains.</title>
        <authorList>
            <person name="Whitman W."/>
        </authorList>
    </citation>
    <scope>NUCLEOTIDE SEQUENCE</scope>
    <source>
        <strain evidence="15">ANL 6-2</strain>
    </source>
</reference>
<sequence length="707" mass="78032">MPRVPAASLIAIATVIGSAPVNDVHAQPGFSLGPMVVTPGRRAEPQSQVAATVQVIDEERIRASGAQSVTDLLAEHAVGFFSEWTPAQTSMNIRGGASDGQGRDFRGQVNVLLNGRRAGTANLSKLSLNDVRRIEIVRGPASVAYGSQAMGGVVNIITRTGADTPTTGFTARTGSWNLREGHVFTGGALDGIDYYLSGNLALQNDYESGRGSEERMVNTAWERRGGLASLGGDLPNGHRLELTARSDGVYDAGFRGSAWNFENTDNRINRSLDLVYDGFSEDGRLGWNVHGYLVRDIDEFNWANPRLDWETFYNERILDIQGLRLLGDVALRPSTDLRAGIDWEYSELRNDRLVLTGDGEQVGGPPAAPQDNDHDERVVGLWTEGLQRVWDDRVTLRAGARYTDGRTSIRPTVGRDDLRSNTERYDEWTYSLGAAWRIDPRFTGRIGYATGFRAPTATELAADFAVLAGGQVIGNPNLDPERSEQVEVGVSGYLPATFVDLALFRNVISDRIVTEPLDDDRRRYANSDDPVEMVGLELQSEIDLAALIDIDALWRLQANGTYHFRMRDRAAPSAANTDRAQRIHKYEAGLSMVVGEPARWDVRLTGILRGPVWYRTEERLLIPEAEPSREFVHKKNAFWVLNLRGSIAVTRNVRVFAGINNLLDKNEHPLFIALNETPYISDPEFSNGGRGNSMPGRMWFAGVSAEF</sequence>
<dbReference type="RefSeq" id="WP_253484060.1">
    <property type="nucleotide sequence ID" value="NZ_JALJXV010000011.1"/>
</dbReference>
<evidence type="ECO:0000256" key="9">
    <source>
        <dbReference type="ARBA" id="ARBA00023170"/>
    </source>
</evidence>
<dbReference type="Pfam" id="PF07715">
    <property type="entry name" value="Plug"/>
    <property type="match status" value="1"/>
</dbReference>
<evidence type="ECO:0000256" key="11">
    <source>
        <dbReference type="PROSITE-ProRule" id="PRU01360"/>
    </source>
</evidence>